<sequence length="209" mass="24697">MYSNFENLIEDKKQRILEACIQEFADKGYEKASTNAIIKNAKISKGILFHYFGNKKNLFLYIVEYCLQLLITGYKKYPLQNSKDIFDRLLELGMVKLQIYNTNPNISKVILQAFMNSPEELRAEIQDKYQQLANEFMPSIFKDIDSSKFRDSVNPEIALEVVMLFLESLQGKYIKKYKGREQELLRDVDKIMDEYKEYVEVLKYGIYVR</sequence>
<comment type="caution">
    <text evidence="4">The sequence shown here is derived from an EMBL/GenBank/DDBJ whole genome shotgun (WGS) entry which is preliminary data.</text>
</comment>
<dbReference type="PANTHER" id="PTHR43479">
    <property type="entry name" value="ACREF/ENVCD OPERON REPRESSOR-RELATED"/>
    <property type="match status" value="1"/>
</dbReference>
<reference evidence="4 5" key="1">
    <citation type="submission" date="2019-03" db="EMBL/GenBank/DDBJ databases">
        <title>Draft Genome Sequence of Desulfosporosinus fructosivorans Strain 63.6F, Isolated from Marine Sediment in the Baltic Sea.</title>
        <authorList>
            <person name="Hausmann B."/>
            <person name="Vandieken V."/>
            <person name="Pjevac P."/>
            <person name="Schreck K."/>
            <person name="Herbold C.W."/>
            <person name="Loy A."/>
        </authorList>
    </citation>
    <scope>NUCLEOTIDE SEQUENCE [LARGE SCALE GENOMIC DNA]</scope>
    <source>
        <strain evidence="4 5">63.6F</strain>
    </source>
</reference>
<dbReference type="PANTHER" id="PTHR43479:SF11">
    <property type="entry name" value="ACREF_ENVCD OPERON REPRESSOR-RELATED"/>
    <property type="match status" value="1"/>
</dbReference>
<dbReference type="Pfam" id="PF00440">
    <property type="entry name" value="TetR_N"/>
    <property type="match status" value="1"/>
</dbReference>
<evidence type="ECO:0000259" key="3">
    <source>
        <dbReference type="PROSITE" id="PS50977"/>
    </source>
</evidence>
<dbReference type="InterPro" id="IPR036271">
    <property type="entry name" value="Tet_transcr_reg_TetR-rel_C_sf"/>
</dbReference>
<proteinExistence type="predicted"/>
<evidence type="ECO:0000313" key="5">
    <source>
        <dbReference type="Proteomes" id="UP000298460"/>
    </source>
</evidence>
<dbReference type="InterPro" id="IPR049488">
    <property type="entry name" value="TM_1030-like_C"/>
</dbReference>
<dbReference type="GO" id="GO:0003677">
    <property type="term" value="F:DNA binding"/>
    <property type="evidence" value="ECO:0007669"/>
    <property type="project" value="UniProtKB-UniRule"/>
</dbReference>
<name>A0A4Z0R7M7_9FIRM</name>
<evidence type="ECO:0000256" key="2">
    <source>
        <dbReference type="PROSITE-ProRule" id="PRU00335"/>
    </source>
</evidence>
<dbReference type="PROSITE" id="PS50977">
    <property type="entry name" value="HTH_TETR_2"/>
    <property type="match status" value="1"/>
</dbReference>
<dbReference type="Proteomes" id="UP000298460">
    <property type="component" value="Unassembled WGS sequence"/>
</dbReference>
<dbReference type="EMBL" id="SPQQ01000003">
    <property type="protein sequence ID" value="TGE38534.1"/>
    <property type="molecule type" value="Genomic_DNA"/>
</dbReference>
<dbReference type="AlphaFoldDB" id="A0A4Z0R7M7"/>
<evidence type="ECO:0000256" key="1">
    <source>
        <dbReference type="ARBA" id="ARBA00023125"/>
    </source>
</evidence>
<gene>
    <name evidence="4" type="ORF">E4K67_11465</name>
</gene>
<keyword evidence="1 2" id="KW-0238">DNA-binding</keyword>
<dbReference type="SUPFAM" id="SSF48498">
    <property type="entry name" value="Tetracyclin repressor-like, C-terminal domain"/>
    <property type="match status" value="1"/>
</dbReference>
<dbReference type="PRINTS" id="PR00455">
    <property type="entry name" value="HTHTETR"/>
</dbReference>
<dbReference type="Gene3D" id="1.10.357.10">
    <property type="entry name" value="Tetracycline Repressor, domain 2"/>
    <property type="match status" value="1"/>
</dbReference>
<dbReference type="Gene3D" id="1.10.10.60">
    <property type="entry name" value="Homeodomain-like"/>
    <property type="match status" value="1"/>
</dbReference>
<dbReference type="InterPro" id="IPR009057">
    <property type="entry name" value="Homeodomain-like_sf"/>
</dbReference>
<dbReference type="SUPFAM" id="SSF46689">
    <property type="entry name" value="Homeodomain-like"/>
    <property type="match status" value="1"/>
</dbReference>
<dbReference type="PROSITE" id="PS01081">
    <property type="entry name" value="HTH_TETR_1"/>
    <property type="match status" value="1"/>
</dbReference>
<organism evidence="4 5">
    <name type="scientific">Desulfosporosinus fructosivorans</name>
    <dbReference type="NCBI Taxonomy" id="2018669"/>
    <lineage>
        <taxon>Bacteria</taxon>
        <taxon>Bacillati</taxon>
        <taxon>Bacillota</taxon>
        <taxon>Clostridia</taxon>
        <taxon>Eubacteriales</taxon>
        <taxon>Desulfitobacteriaceae</taxon>
        <taxon>Desulfosporosinus</taxon>
    </lineage>
</organism>
<dbReference type="InterPro" id="IPR050624">
    <property type="entry name" value="HTH-type_Tx_Regulator"/>
</dbReference>
<accession>A0A4Z0R7M7</accession>
<dbReference type="InterPro" id="IPR001647">
    <property type="entry name" value="HTH_TetR"/>
</dbReference>
<protein>
    <submittedName>
        <fullName evidence="4">TetR/AcrR family transcriptional regulator</fullName>
    </submittedName>
</protein>
<dbReference type="OrthoDB" id="9780939at2"/>
<feature type="domain" description="HTH tetR-type" evidence="3">
    <location>
        <begin position="10"/>
        <end position="70"/>
    </location>
</feature>
<dbReference type="InterPro" id="IPR023772">
    <property type="entry name" value="DNA-bd_HTH_TetR-type_CS"/>
</dbReference>
<feature type="DNA-binding region" description="H-T-H motif" evidence="2">
    <location>
        <begin position="33"/>
        <end position="52"/>
    </location>
</feature>
<keyword evidence="5" id="KW-1185">Reference proteome</keyword>
<dbReference type="RefSeq" id="WP_135546681.1">
    <property type="nucleotide sequence ID" value="NZ_SPQQ01000003.1"/>
</dbReference>
<dbReference type="Pfam" id="PF21256">
    <property type="entry name" value="TetR_C_5-like"/>
    <property type="match status" value="1"/>
</dbReference>
<evidence type="ECO:0000313" key="4">
    <source>
        <dbReference type="EMBL" id="TGE38534.1"/>
    </source>
</evidence>